<feature type="transmembrane region" description="Helical" evidence="6">
    <location>
        <begin position="296"/>
        <end position="314"/>
    </location>
</feature>
<dbReference type="GO" id="GO:0022857">
    <property type="term" value="F:transmembrane transporter activity"/>
    <property type="evidence" value="ECO:0007669"/>
    <property type="project" value="InterPro"/>
</dbReference>
<evidence type="ECO:0000256" key="5">
    <source>
        <dbReference type="ARBA" id="ARBA00023136"/>
    </source>
</evidence>
<name>A0AAV3SFG5_HALDO</name>
<keyword evidence="4 6" id="KW-1133">Transmembrane helix</keyword>
<evidence type="ECO:0000313" key="8">
    <source>
        <dbReference type="EMBL" id="GAA0461782.1"/>
    </source>
</evidence>
<dbReference type="Gene3D" id="1.20.1250.20">
    <property type="entry name" value="MFS general substrate transporter like domains"/>
    <property type="match status" value="2"/>
</dbReference>
<dbReference type="GO" id="GO:0005886">
    <property type="term" value="C:plasma membrane"/>
    <property type="evidence" value="ECO:0007669"/>
    <property type="project" value="UniProtKB-SubCell"/>
</dbReference>
<keyword evidence="3 6" id="KW-0812">Transmembrane</keyword>
<accession>A0AAV3SFG5</accession>
<feature type="transmembrane region" description="Helical" evidence="6">
    <location>
        <begin position="320"/>
        <end position="343"/>
    </location>
</feature>
<evidence type="ECO:0000256" key="6">
    <source>
        <dbReference type="SAM" id="Phobius"/>
    </source>
</evidence>
<feature type="transmembrane region" description="Helical" evidence="6">
    <location>
        <begin position="355"/>
        <end position="378"/>
    </location>
</feature>
<dbReference type="InterPro" id="IPR036259">
    <property type="entry name" value="MFS_trans_sf"/>
</dbReference>
<protein>
    <submittedName>
        <fullName evidence="8">MFS transporter</fullName>
    </submittedName>
</protein>
<feature type="transmembrane region" description="Helical" evidence="6">
    <location>
        <begin position="384"/>
        <end position="402"/>
    </location>
</feature>
<dbReference type="GeneID" id="71762702"/>
<dbReference type="InterPro" id="IPR020846">
    <property type="entry name" value="MFS_dom"/>
</dbReference>
<dbReference type="Proteomes" id="UP001500962">
    <property type="component" value="Unassembled WGS sequence"/>
</dbReference>
<keyword evidence="10" id="KW-1185">Reference proteome</keyword>
<keyword evidence="5 6" id="KW-0472">Membrane</keyword>
<proteinExistence type="predicted"/>
<dbReference type="PROSITE" id="PS50850">
    <property type="entry name" value="MFS"/>
    <property type="match status" value="1"/>
</dbReference>
<dbReference type="InterPro" id="IPR011701">
    <property type="entry name" value="MFS"/>
</dbReference>
<keyword evidence="2" id="KW-1003">Cell membrane</keyword>
<gene>
    <name evidence="8" type="ORF">GCM10008985_17930</name>
    <name evidence="9" type="ORF">MUK72_12600</name>
</gene>
<dbReference type="AlphaFoldDB" id="A0AAV3SFG5"/>
<feature type="transmembrane region" description="Helical" evidence="6">
    <location>
        <begin position="178"/>
        <end position="196"/>
    </location>
</feature>
<evidence type="ECO:0000256" key="3">
    <source>
        <dbReference type="ARBA" id="ARBA00022692"/>
    </source>
</evidence>
<dbReference type="RefSeq" id="WP_244701406.1">
    <property type="nucleotide sequence ID" value="NZ_BAAADN010000026.1"/>
</dbReference>
<organism evidence="8 11">
    <name type="scientific">Halococcus dombrowskii</name>
    <dbReference type="NCBI Taxonomy" id="179637"/>
    <lineage>
        <taxon>Archaea</taxon>
        <taxon>Methanobacteriati</taxon>
        <taxon>Methanobacteriota</taxon>
        <taxon>Stenosarchaea group</taxon>
        <taxon>Halobacteria</taxon>
        <taxon>Halobacteriales</taxon>
        <taxon>Halococcaceae</taxon>
        <taxon>Halococcus</taxon>
    </lineage>
</organism>
<sequence length="408" mass="42340">MEASFESLRDRVRRTSRVLRGDGRGWTLAVVAAGWLTVLGGRYLFPAILPQVKEFFAVSNAMAGVAVTTVWAAYALMQFPAGMLTDRFGERALLGTSLVVSAGAVVAVSLAPTFLLFLGGCALFGFGTGLYGPARGTALSATFGEHDGTAIGLTLAAGSVGSALLPFAASVLVGPLGWQTTVVLLAIPYLAVAIAIRRVLSRRTPTATPSGRPSVRGLLRALGTAVSRRTVTAVSAATLSLFVMQGLTSFLPTYFIAVKGFSQERAAALFALFFVGGALAQSVAGNAADYYGDRTVLLATAGFGVLPLLALPFVQRIVPVALLTVLLGSRLAINPVSNAYIIAVVPSAVQGTAWGFFRTTFFLIAATGSTVVGLFFDAGLADESFVVLAALTALAVVCYVFLPARTRA</sequence>
<reference evidence="9" key="2">
    <citation type="submission" date="2022-04" db="EMBL/GenBank/DDBJ databases">
        <title>Sequencing and genomic assembly of Halococcus dombrowskii.</title>
        <authorList>
            <person name="Lim S.W."/>
            <person name="MacLea K.S."/>
        </authorList>
    </citation>
    <scope>NUCLEOTIDE SEQUENCE</scope>
    <source>
        <strain evidence="9">H4</strain>
    </source>
</reference>
<dbReference type="PANTHER" id="PTHR43124">
    <property type="entry name" value="PURINE EFFLUX PUMP PBUE"/>
    <property type="match status" value="1"/>
</dbReference>
<evidence type="ECO:0000313" key="9">
    <source>
        <dbReference type="EMBL" id="UOO94799.1"/>
    </source>
</evidence>
<evidence type="ECO:0000256" key="4">
    <source>
        <dbReference type="ARBA" id="ARBA00022989"/>
    </source>
</evidence>
<feature type="transmembrane region" description="Helical" evidence="6">
    <location>
        <begin position="55"/>
        <end position="76"/>
    </location>
</feature>
<comment type="subcellular location">
    <subcellularLocation>
        <location evidence="1">Cell membrane</location>
        <topology evidence="1">Multi-pass membrane protein</topology>
    </subcellularLocation>
</comment>
<dbReference type="PANTHER" id="PTHR43124:SF3">
    <property type="entry name" value="CHLORAMPHENICOL EFFLUX PUMP RV0191"/>
    <property type="match status" value="1"/>
</dbReference>
<dbReference type="Proteomes" id="UP000830542">
    <property type="component" value="Chromosome"/>
</dbReference>
<feature type="transmembrane region" description="Helical" evidence="6">
    <location>
        <begin position="266"/>
        <end position="284"/>
    </location>
</feature>
<feature type="domain" description="Major facilitator superfamily (MFS) profile" evidence="7">
    <location>
        <begin position="27"/>
        <end position="407"/>
    </location>
</feature>
<evidence type="ECO:0000313" key="11">
    <source>
        <dbReference type="Proteomes" id="UP001500962"/>
    </source>
</evidence>
<feature type="transmembrane region" description="Helical" evidence="6">
    <location>
        <begin position="26"/>
        <end position="49"/>
    </location>
</feature>
<dbReference type="EMBL" id="CP095005">
    <property type="protein sequence ID" value="UOO94799.1"/>
    <property type="molecule type" value="Genomic_DNA"/>
</dbReference>
<evidence type="ECO:0000256" key="1">
    <source>
        <dbReference type="ARBA" id="ARBA00004651"/>
    </source>
</evidence>
<evidence type="ECO:0000259" key="7">
    <source>
        <dbReference type="PROSITE" id="PS50850"/>
    </source>
</evidence>
<dbReference type="EMBL" id="BAAADN010000026">
    <property type="protein sequence ID" value="GAA0461782.1"/>
    <property type="molecule type" value="Genomic_DNA"/>
</dbReference>
<dbReference type="SUPFAM" id="SSF103473">
    <property type="entry name" value="MFS general substrate transporter"/>
    <property type="match status" value="1"/>
</dbReference>
<evidence type="ECO:0000313" key="10">
    <source>
        <dbReference type="Proteomes" id="UP000830542"/>
    </source>
</evidence>
<reference evidence="8" key="1">
    <citation type="journal article" date="2014" name="Int. J. Syst. Evol. Microbiol.">
        <title>Complete genome sequence of Corynebacterium casei LMG S-19264T (=DSM 44701T), isolated from a smear-ripened cheese.</title>
        <authorList>
            <consortium name="US DOE Joint Genome Institute (JGI-PGF)"/>
            <person name="Walter F."/>
            <person name="Albersmeier A."/>
            <person name="Kalinowski J."/>
            <person name="Ruckert C."/>
        </authorList>
    </citation>
    <scope>NUCLEOTIDE SEQUENCE</scope>
    <source>
        <strain evidence="8">JCM 12289</strain>
    </source>
</reference>
<dbReference type="KEGG" id="hdo:MUK72_12600"/>
<evidence type="ECO:0000256" key="2">
    <source>
        <dbReference type="ARBA" id="ARBA00022475"/>
    </source>
</evidence>
<reference evidence="8" key="3">
    <citation type="submission" date="2023-12" db="EMBL/GenBank/DDBJ databases">
        <authorList>
            <person name="Sun Q."/>
            <person name="Inoue M."/>
        </authorList>
    </citation>
    <scope>NUCLEOTIDE SEQUENCE</scope>
    <source>
        <strain evidence="8">JCM 12289</strain>
    </source>
</reference>
<feature type="transmembrane region" description="Helical" evidence="6">
    <location>
        <begin position="230"/>
        <end position="254"/>
    </location>
</feature>
<dbReference type="Pfam" id="PF07690">
    <property type="entry name" value="MFS_1"/>
    <property type="match status" value="1"/>
</dbReference>
<dbReference type="InterPro" id="IPR050189">
    <property type="entry name" value="MFS_Efflux_Transporters"/>
</dbReference>